<reference evidence="5" key="1">
    <citation type="submission" date="2019-12" db="EMBL/GenBank/DDBJ databases">
        <title>Clostridiaceae gen. nov. sp. nov., isolated from sediment in Xinjiang, China.</title>
        <authorList>
            <person name="Zhang R."/>
        </authorList>
    </citation>
    <scope>NUCLEOTIDE SEQUENCE</scope>
    <source>
        <strain evidence="5">D2Q-11</strain>
    </source>
</reference>
<organism evidence="5 6">
    <name type="scientific">Anaeromonas frigoriresistens</name>
    <dbReference type="NCBI Taxonomy" id="2683708"/>
    <lineage>
        <taxon>Bacteria</taxon>
        <taxon>Bacillati</taxon>
        <taxon>Bacillota</taxon>
        <taxon>Tissierellia</taxon>
        <taxon>Tissierellales</taxon>
        <taxon>Thermohalobacteraceae</taxon>
        <taxon>Anaeromonas</taxon>
    </lineage>
</organism>
<dbReference type="InterPro" id="IPR011004">
    <property type="entry name" value="Trimer_LpxA-like_sf"/>
</dbReference>
<gene>
    <name evidence="5" type="primary">glgD</name>
    <name evidence="5" type="ORF">GOQ27_07810</name>
</gene>
<accession>A0A942UXY1</accession>
<dbReference type="EC" id="2.7.7.27" evidence="5"/>
<dbReference type="GO" id="GO:0005978">
    <property type="term" value="P:glycogen biosynthetic process"/>
    <property type="evidence" value="ECO:0007669"/>
    <property type="project" value="UniProtKB-KW"/>
</dbReference>
<dbReference type="InterPro" id="IPR029044">
    <property type="entry name" value="Nucleotide-diphossugar_trans"/>
</dbReference>
<keyword evidence="5" id="KW-0548">Nucleotidyltransferase</keyword>
<name>A0A942UXY1_9FIRM</name>
<dbReference type="Pfam" id="PF24894">
    <property type="entry name" value="Hexapep_GlmU"/>
    <property type="match status" value="1"/>
</dbReference>
<dbReference type="GO" id="GO:0008878">
    <property type="term" value="F:glucose-1-phosphate adenylyltransferase activity"/>
    <property type="evidence" value="ECO:0007669"/>
    <property type="project" value="UniProtKB-EC"/>
</dbReference>
<feature type="domain" description="Nucleotidyl transferase" evidence="3">
    <location>
        <begin position="26"/>
        <end position="153"/>
    </location>
</feature>
<dbReference type="InterPro" id="IPR011832">
    <property type="entry name" value="GlgDAde_trans"/>
</dbReference>
<keyword evidence="2" id="KW-0320">Glycogen biosynthesis</keyword>
<protein>
    <submittedName>
        <fullName evidence="5">Glucose-1-phosphate adenylyltransferase subunit GlgD</fullName>
        <ecNumber evidence="5">2.7.7.27</ecNumber>
    </submittedName>
</protein>
<dbReference type="AlphaFoldDB" id="A0A942UXY1"/>
<evidence type="ECO:0000259" key="3">
    <source>
        <dbReference type="Pfam" id="PF00483"/>
    </source>
</evidence>
<evidence type="ECO:0000259" key="4">
    <source>
        <dbReference type="Pfam" id="PF24894"/>
    </source>
</evidence>
<proteinExistence type="inferred from homology"/>
<dbReference type="SUPFAM" id="SSF51161">
    <property type="entry name" value="Trimeric LpxA-like enzymes"/>
    <property type="match status" value="1"/>
</dbReference>
<dbReference type="Gene3D" id="3.90.550.10">
    <property type="entry name" value="Spore Coat Polysaccharide Biosynthesis Protein SpsA, Chain A"/>
    <property type="match status" value="1"/>
</dbReference>
<dbReference type="CDD" id="cd04651">
    <property type="entry name" value="LbH_G1P_AT_C"/>
    <property type="match status" value="1"/>
</dbReference>
<dbReference type="EMBL" id="WSFT01000031">
    <property type="protein sequence ID" value="MBS4538366.1"/>
    <property type="molecule type" value="Genomic_DNA"/>
</dbReference>
<evidence type="ECO:0000313" key="5">
    <source>
        <dbReference type="EMBL" id="MBS4538366.1"/>
    </source>
</evidence>
<dbReference type="InterPro" id="IPR011831">
    <property type="entry name" value="ADP-Glc_PPase"/>
</dbReference>
<sequence length="374" mass="42485">MDSCLGIITTGDIDFNFGVLCNHRPVYMLPFGGRYRLVDFAISNMVNHNLSTIALYTGEKINSTMDHLGNGEPWDLNRRFSGLFLFAPMVEKDQGIPLGDISQFCSTEEFFNRVKEENILVRHPNYLAKVNLTEAYKYFIDSEADITLIYHKSKDTEGKLVNCNKMYLDEESNLIDIGINLGTEETFNHFIRMAFLKKDVFLRLVKESREKGDPKFLIDAISQYRGKLKINAYEFKGHVESIKDLKSYYDANLNLLKEDVSKEVFYEGGQVFTKTKDEPSTYYTDESNVENSLVANGCIIKGKVENSIIFRGVKVGENAIVKNSIIMQKTQIQDGAIVVNSIIDKSATISEKVNIAGSSAMPYIVERYRHITND</sequence>
<dbReference type="InterPro" id="IPR056818">
    <property type="entry name" value="GlmU/GlgC-like_hexapep"/>
</dbReference>
<evidence type="ECO:0000256" key="1">
    <source>
        <dbReference type="ARBA" id="ARBA00010443"/>
    </source>
</evidence>
<comment type="caution">
    <text evidence="5">The sequence shown here is derived from an EMBL/GenBank/DDBJ whole genome shotgun (WGS) entry which is preliminary data.</text>
</comment>
<dbReference type="RefSeq" id="WP_203366289.1">
    <property type="nucleotide sequence ID" value="NZ_WSFT01000031.1"/>
</dbReference>
<feature type="domain" description="Glucose-1-phosphate adenylyltransferase/Bifunctional protein GlmU-like C-terminal hexapeptide" evidence="4">
    <location>
        <begin position="286"/>
        <end position="355"/>
    </location>
</feature>
<dbReference type="PANTHER" id="PTHR43523:SF6">
    <property type="entry name" value="GLYCOGEN BIOSYNTHESIS PROTEIN GLGD"/>
    <property type="match status" value="1"/>
</dbReference>
<dbReference type="NCBIfam" id="TIGR02092">
    <property type="entry name" value="glgD"/>
    <property type="match status" value="1"/>
</dbReference>
<dbReference type="PANTHER" id="PTHR43523">
    <property type="entry name" value="GLUCOSE-1-PHOSPHATE ADENYLYLTRANSFERASE-RELATED"/>
    <property type="match status" value="1"/>
</dbReference>
<dbReference type="InterPro" id="IPR005835">
    <property type="entry name" value="NTP_transferase_dom"/>
</dbReference>
<dbReference type="Pfam" id="PF00483">
    <property type="entry name" value="NTP_transferase"/>
    <property type="match status" value="1"/>
</dbReference>
<keyword evidence="5" id="KW-0808">Transferase</keyword>
<evidence type="ECO:0000256" key="2">
    <source>
        <dbReference type="ARBA" id="ARBA00023056"/>
    </source>
</evidence>
<evidence type="ECO:0000313" key="6">
    <source>
        <dbReference type="Proteomes" id="UP000724672"/>
    </source>
</evidence>
<dbReference type="Gene3D" id="2.160.10.10">
    <property type="entry name" value="Hexapeptide repeat proteins"/>
    <property type="match status" value="1"/>
</dbReference>
<comment type="similarity">
    <text evidence="1">Belongs to the bacterial/plant glucose-1-phosphate adenylyltransferase family.</text>
</comment>
<dbReference type="Proteomes" id="UP000724672">
    <property type="component" value="Unassembled WGS sequence"/>
</dbReference>
<dbReference type="SUPFAM" id="SSF53448">
    <property type="entry name" value="Nucleotide-diphospho-sugar transferases"/>
    <property type="match status" value="1"/>
</dbReference>
<keyword evidence="6" id="KW-1185">Reference proteome</keyword>